<dbReference type="EMBL" id="JAWJAY010000001">
    <property type="protein sequence ID" value="MDV2883755.1"/>
    <property type="molecule type" value="Genomic_DNA"/>
</dbReference>
<dbReference type="Proteomes" id="UP001285636">
    <property type="component" value="Unassembled WGS sequence"/>
</dbReference>
<dbReference type="AlphaFoldDB" id="A0AAJ2KZS8"/>
<evidence type="ECO:0000256" key="1">
    <source>
        <dbReference type="SAM" id="Coils"/>
    </source>
</evidence>
<dbReference type="InterPro" id="IPR031681">
    <property type="entry name" value="YwqH-like"/>
</dbReference>
<feature type="coiled-coil region" evidence="1">
    <location>
        <begin position="12"/>
        <end position="49"/>
    </location>
</feature>
<comment type="caution">
    <text evidence="2">The sequence shown here is derived from an EMBL/GenBank/DDBJ whole genome shotgun (WGS) entry which is preliminary data.</text>
</comment>
<gene>
    <name evidence="2" type="ORF">RYX45_01080</name>
</gene>
<reference evidence="2" key="1">
    <citation type="submission" date="2023-10" db="EMBL/GenBank/DDBJ databases">
        <title>Screening of Alkalihalophilus pseudofirmusBZ-TG-HK211 and Its Alleviation of Salt Stress on Rapeseed Growth.</title>
        <authorList>
            <person name="Zhao B."/>
            <person name="Guo T."/>
        </authorList>
    </citation>
    <scope>NUCLEOTIDE SEQUENCE</scope>
    <source>
        <strain evidence="2">BZ-TG-HK211</strain>
    </source>
</reference>
<evidence type="ECO:0000313" key="2">
    <source>
        <dbReference type="EMBL" id="MDV2883755.1"/>
    </source>
</evidence>
<organism evidence="2 3">
    <name type="scientific">Alkalihalophilus pseudofirmus</name>
    <name type="common">Bacillus pseudofirmus</name>
    <dbReference type="NCBI Taxonomy" id="79885"/>
    <lineage>
        <taxon>Bacteria</taxon>
        <taxon>Bacillati</taxon>
        <taxon>Bacillota</taxon>
        <taxon>Bacilli</taxon>
        <taxon>Bacillales</taxon>
        <taxon>Bacillaceae</taxon>
        <taxon>Alkalihalophilus</taxon>
    </lineage>
</organism>
<dbReference type="Pfam" id="PF16888">
    <property type="entry name" value="YwqH-like"/>
    <property type="match status" value="1"/>
</dbReference>
<name>A0AAJ2KZS8_ALKPS</name>
<accession>A0AAJ2KZS8</accession>
<proteinExistence type="predicted"/>
<sequence>MFETEATVRQSIAILSNDISQIQEQLRRLNEARAKLESQEAEMTAFQGQFLLPELNSNTWAGKYAAEFETIRTSEVYEQYNDLTSSSFSTYYRQIEMAQNFLSVQLESKTQQLQNRRNQLEQLQKQEA</sequence>
<keyword evidence="1" id="KW-0175">Coiled coil</keyword>
<protein>
    <submittedName>
        <fullName evidence="2">DUF5082 family protein</fullName>
    </submittedName>
</protein>
<evidence type="ECO:0000313" key="3">
    <source>
        <dbReference type="Proteomes" id="UP001285636"/>
    </source>
</evidence>
<dbReference type="RefSeq" id="WP_323465620.1">
    <property type="nucleotide sequence ID" value="NZ_CP144224.1"/>
</dbReference>